<dbReference type="RefSeq" id="WP_106598944.1">
    <property type="nucleotide sequence ID" value="NZ_PYAS01000018.1"/>
</dbReference>
<reference evidence="2 3" key="1">
    <citation type="submission" date="2018-03" db="EMBL/GenBank/DDBJ databases">
        <title>Genomic Encyclopedia of Archaeal and Bacterial Type Strains, Phase II (KMG-II): from individual species to whole genera.</title>
        <authorList>
            <person name="Goeker M."/>
        </authorList>
    </citation>
    <scope>NUCLEOTIDE SEQUENCE [LARGE SCALE GENOMIC DNA]</scope>
    <source>
        <strain evidence="2 3">DSM 29057</strain>
    </source>
</reference>
<evidence type="ECO:0000259" key="1">
    <source>
        <dbReference type="PROSITE" id="PS51819"/>
    </source>
</evidence>
<keyword evidence="3" id="KW-1185">Reference proteome</keyword>
<keyword evidence="2" id="KW-0456">Lyase</keyword>
<sequence>MMNNPAIHCIAPCFIVRNVPAALAFYRDFLGFEITFQGPSENDIFFGIVERGAAMIMMKAVGIEPVPNHTRDIKQGIMRWDAYMYVPDPDALAAEFASRNVTFFLPICDNDDNLRGFEVKDADGYLLYFGRPNKSDQ</sequence>
<dbReference type="OrthoDB" id="9796521at2"/>
<dbReference type="AlphaFoldDB" id="A0A2P8FME1"/>
<accession>A0A2P8FME1</accession>
<dbReference type="Proteomes" id="UP000241964">
    <property type="component" value="Unassembled WGS sequence"/>
</dbReference>
<dbReference type="InterPro" id="IPR037523">
    <property type="entry name" value="VOC_core"/>
</dbReference>
<dbReference type="Gene3D" id="3.10.180.10">
    <property type="entry name" value="2,3-Dihydroxybiphenyl 1,2-Dioxygenase, domain 1"/>
    <property type="match status" value="1"/>
</dbReference>
<protein>
    <submittedName>
        <fullName evidence="2">Catechol 2,3-dioxygenase-like lactoylglutathione lyase family enzyme</fullName>
    </submittedName>
</protein>
<organism evidence="2 3">
    <name type="scientific">Dyadobacter jiangsuensis</name>
    <dbReference type="NCBI Taxonomy" id="1591085"/>
    <lineage>
        <taxon>Bacteria</taxon>
        <taxon>Pseudomonadati</taxon>
        <taxon>Bacteroidota</taxon>
        <taxon>Cytophagia</taxon>
        <taxon>Cytophagales</taxon>
        <taxon>Spirosomataceae</taxon>
        <taxon>Dyadobacter</taxon>
    </lineage>
</organism>
<gene>
    <name evidence="2" type="ORF">CLV60_11826</name>
</gene>
<dbReference type="GO" id="GO:0016829">
    <property type="term" value="F:lyase activity"/>
    <property type="evidence" value="ECO:0007669"/>
    <property type="project" value="UniProtKB-KW"/>
</dbReference>
<name>A0A2P8FME1_9BACT</name>
<keyword evidence="2" id="KW-0223">Dioxygenase</keyword>
<comment type="caution">
    <text evidence="2">The sequence shown here is derived from an EMBL/GenBank/DDBJ whole genome shotgun (WGS) entry which is preliminary data.</text>
</comment>
<evidence type="ECO:0000313" key="3">
    <source>
        <dbReference type="Proteomes" id="UP000241964"/>
    </source>
</evidence>
<dbReference type="InterPro" id="IPR004360">
    <property type="entry name" value="Glyas_Fos-R_dOase_dom"/>
</dbReference>
<dbReference type="SUPFAM" id="SSF54593">
    <property type="entry name" value="Glyoxalase/Bleomycin resistance protein/Dihydroxybiphenyl dioxygenase"/>
    <property type="match status" value="1"/>
</dbReference>
<dbReference type="Pfam" id="PF00903">
    <property type="entry name" value="Glyoxalase"/>
    <property type="match status" value="1"/>
</dbReference>
<dbReference type="GO" id="GO:0051213">
    <property type="term" value="F:dioxygenase activity"/>
    <property type="evidence" value="ECO:0007669"/>
    <property type="project" value="UniProtKB-KW"/>
</dbReference>
<dbReference type="EMBL" id="PYAS01000018">
    <property type="protein sequence ID" value="PSL22894.1"/>
    <property type="molecule type" value="Genomic_DNA"/>
</dbReference>
<evidence type="ECO:0000313" key="2">
    <source>
        <dbReference type="EMBL" id="PSL22894.1"/>
    </source>
</evidence>
<dbReference type="PROSITE" id="PS51819">
    <property type="entry name" value="VOC"/>
    <property type="match status" value="1"/>
</dbReference>
<feature type="domain" description="VOC" evidence="1">
    <location>
        <begin position="6"/>
        <end position="132"/>
    </location>
</feature>
<dbReference type="InterPro" id="IPR029068">
    <property type="entry name" value="Glyas_Bleomycin-R_OHBP_Dase"/>
</dbReference>
<proteinExistence type="predicted"/>
<keyword evidence="2" id="KW-0560">Oxidoreductase</keyword>